<evidence type="ECO:0000256" key="2">
    <source>
        <dbReference type="SAM" id="Phobius"/>
    </source>
</evidence>
<keyword evidence="2" id="KW-0812">Transmembrane</keyword>
<feature type="signal peptide" evidence="3">
    <location>
        <begin position="1"/>
        <end position="20"/>
    </location>
</feature>
<keyword evidence="3" id="KW-0732">Signal</keyword>
<sequence length="366" mass="38103">MVLAALLLIWPMLGPLQASADESPSSSASSSSSASPSSSSSASSSADTGITTTDSITDTQNLLGSQVSSVSDAIAQTKSESGVTVRLLYLSTFSAGNSPEKWTSQVLESTDPPANTVLLAVASQDGNLVVAVSANSEAWLQQQSTVDELSAAALKPITEGDTPDWAASAKDMMSTIVQLQQTSTTSTTQRVGTVVFVVVLIVLLIAAAVLFVMHRRRNRRKADARRKGENPDAQEGAHSRRARRREHRRRGTPSPDDGGEGTGQSSDDAASDDDHKLPVAGDGEENGSGSGAADDGDAGSGDETSTIGADAIQDAPVRRRDRNARGKQASRRGKRSWHLPGRTGGEGNSNNNSDDIQETSSDSGQA</sequence>
<dbReference type="InterPro" id="IPR007621">
    <property type="entry name" value="TPM_dom"/>
</dbReference>
<feature type="compositionally biased region" description="Basic residues" evidence="1">
    <location>
        <begin position="239"/>
        <end position="251"/>
    </location>
</feature>
<feature type="chain" id="PRO_5001819493" description="TPM domain-containing protein" evidence="3">
    <location>
        <begin position="21"/>
        <end position="366"/>
    </location>
</feature>
<reference evidence="5 6" key="1">
    <citation type="submission" date="2014-03" db="EMBL/GenBank/DDBJ databases">
        <title>Genomics of Bifidobacteria.</title>
        <authorList>
            <person name="Ventura M."/>
            <person name="Milani C."/>
            <person name="Lugli G.A."/>
        </authorList>
    </citation>
    <scope>NUCLEOTIDE SEQUENCE [LARGE SCALE GENOMIC DNA]</scope>
    <source>
        <strain evidence="5 6">LMG 21775</strain>
    </source>
</reference>
<dbReference type="STRING" id="218140.BPSY_1345"/>
<protein>
    <recommendedName>
        <fullName evidence="4">TPM domain-containing protein</fullName>
    </recommendedName>
</protein>
<accession>A0A087CGU5</accession>
<evidence type="ECO:0000313" key="6">
    <source>
        <dbReference type="Proteomes" id="UP000029050"/>
    </source>
</evidence>
<evidence type="ECO:0000256" key="3">
    <source>
        <dbReference type="SAM" id="SignalP"/>
    </source>
</evidence>
<evidence type="ECO:0000259" key="4">
    <source>
        <dbReference type="Pfam" id="PF04536"/>
    </source>
</evidence>
<feature type="transmembrane region" description="Helical" evidence="2">
    <location>
        <begin position="191"/>
        <end position="212"/>
    </location>
</feature>
<keyword evidence="2" id="KW-1133">Transmembrane helix</keyword>
<dbReference type="Gene3D" id="3.10.310.50">
    <property type="match status" value="1"/>
</dbReference>
<feature type="region of interest" description="Disordered" evidence="1">
    <location>
        <begin position="19"/>
        <end position="53"/>
    </location>
</feature>
<gene>
    <name evidence="5" type="ORF">BPSY_1345</name>
</gene>
<dbReference type="AlphaFoldDB" id="A0A087CGU5"/>
<dbReference type="Proteomes" id="UP000029050">
    <property type="component" value="Unassembled WGS sequence"/>
</dbReference>
<feature type="compositionally biased region" description="Basic and acidic residues" evidence="1">
    <location>
        <begin position="225"/>
        <end position="238"/>
    </location>
</feature>
<proteinExistence type="predicted"/>
<name>A0A087CGU5_9BIFI</name>
<feature type="compositionally biased region" description="Basic residues" evidence="1">
    <location>
        <begin position="328"/>
        <end position="337"/>
    </location>
</feature>
<evidence type="ECO:0000256" key="1">
    <source>
        <dbReference type="SAM" id="MobiDB-lite"/>
    </source>
</evidence>
<evidence type="ECO:0000313" key="5">
    <source>
        <dbReference type="EMBL" id="KFI82495.1"/>
    </source>
</evidence>
<feature type="region of interest" description="Disordered" evidence="1">
    <location>
        <begin position="218"/>
        <end position="366"/>
    </location>
</feature>
<organism evidence="5 6">
    <name type="scientific">Bifidobacterium psychraerophilum</name>
    <dbReference type="NCBI Taxonomy" id="218140"/>
    <lineage>
        <taxon>Bacteria</taxon>
        <taxon>Bacillati</taxon>
        <taxon>Actinomycetota</taxon>
        <taxon>Actinomycetes</taxon>
        <taxon>Bifidobacteriales</taxon>
        <taxon>Bifidobacteriaceae</taxon>
        <taxon>Bifidobacterium</taxon>
    </lineage>
</organism>
<keyword evidence="2" id="KW-0472">Membrane</keyword>
<feature type="domain" description="TPM" evidence="4">
    <location>
        <begin position="57"/>
        <end position="144"/>
    </location>
</feature>
<comment type="caution">
    <text evidence="5">The sequence shown here is derived from an EMBL/GenBank/DDBJ whole genome shotgun (WGS) entry which is preliminary data.</text>
</comment>
<dbReference type="Pfam" id="PF04536">
    <property type="entry name" value="TPM_phosphatase"/>
    <property type="match status" value="1"/>
</dbReference>
<keyword evidence="6" id="KW-1185">Reference proteome</keyword>
<dbReference type="eggNOG" id="ENOG5031Y3Y">
    <property type="taxonomic scope" value="Bacteria"/>
</dbReference>
<dbReference type="EMBL" id="JGZI01000009">
    <property type="protein sequence ID" value="KFI82495.1"/>
    <property type="molecule type" value="Genomic_DNA"/>
</dbReference>